<sequence length="116" mass="12568">MASVPDSGGAWLVRDGHVLATLEAAATRAERRRGLLGRDRIEGVLHLAPARSVHTFGMRFPIDVVHLDGDLRVLRIRTMVPNRLGAFVPAARSVLEAEAGAMAHWGVSVGDQLEIR</sequence>
<evidence type="ECO:0000313" key="1">
    <source>
        <dbReference type="EMBL" id="CAB4626287.1"/>
    </source>
</evidence>
<proteinExistence type="predicted"/>
<dbReference type="EMBL" id="CAEZUP010000155">
    <property type="protein sequence ID" value="CAB4626287.1"/>
    <property type="molecule type" value="Genomic_DNA"/>
</dbReference>
<accession>A0A6J6INT4</accession>
<protein>
    <submittedName>
        <fullName evidence="1">Unannotated protein</fullName>
    </submittedName>
</protein>
<gene>
    <name evidence="1" type="ORF">UFOPK1835_02157</name>
</gene>
<dbReference type="InterPro" id="IPR003795">
    <property type="entry name" value="DUF192"/>
</dbReference>
<organism evidence="1">
    <name type="scientific">freshwater metagenome</name>
    <dbReference type="NCBI Taxonomy" id="449393"/>
    <lineage>
        <taxon>unclassified sequences</taxon>
        <taxon>metagenomes</taxon>
        <taxon>ecological metagenomes</taxon>
    </lineage>
</organism>
<dbReference type="InterPro" id="IPR038695">
    <property type="entry name" value="Saro_0823-like_sf"/>
</dbReference>
<dbReference type="AlphaFoldDB" id="A0A6J6INT4"/>
<dbReference type="Gene3D" id="2.60.120.1140">
    <property type="entry name" value="Protein of unknown function DUF192"/>
    <property type="match status" value="1"/>
</dbReference>
<name>A0A6J6INT4_9ZZZZ</name>
<reference evidence="1" key="1">
    <citation type="submission" date="2020-05" db="EMBL/GenBank/DDBJ databases">
        <authorList>
            <person name="Chiriac C."/>
            <person name="Salcher M."/>
            <person name="Ghai R."/>
            <person name="Kavagutti S V."/>
        </authorList>
    </citation>
    <scope>NUCLEOTIDE SEQUENCE</scope>
</reference>
<dbReference type="Pfam" id="PF02643">
    <property type="entry name" value="DUF192"/>
    <property type="match status" value="1"/>
</dbReference>